<reference evidence="2 3" key="1">
    <citation type="submission" date="2019-11" db="EMBL/GenBank/DDBJ databases">
        <title>Whole genome sequence of Oryza granulata.</title>
        <authorList>
            <person name="Li W."/>
        </authorList>
    </citation>
    <scope>NUCLEOTIDE SEQUENCE [LARGE SCALE GENOMIC DNA]</scope>
    <source>
        <strain evidence="3">cv. Menghai</strain>
        <tissue evidence="2">Leaf</tissue>
    </source>
</reference>
<sequence>MYCRNRGNQGQESDAKDPGALRWPWSAPKGFEVPMVRARAIGMDLWDLASTPKVGTWCPEVPKIRASMIGAELGNPIVFQKVLLPGVKRLR</sequence>
<dbReference type="AlphaFoldDB" id="A0A6G1DSK5"/>
<protein>
    <submittedName>
        <fullName evidence="2">Uncharacterized protein</fullName>
    </submittedName>
</protein>
<name>A0A6G1DSK5_9ORYZ</name>
<dbReference type="EMBL" id="SPHZ02000006">
    <property type="protein sequence ID" value="KAF0915477.1"/>
    <property type="molecule type" value="Genomic_DNA"/>
</dbReference>
<evidence type="ECO:0000256" key="1">
    <source>
        <dbReference type="SAM" id="MobiDB-lite"/>
    </source>
</evidence>
<organism evidence="2 3">
    <name type="scientific">Oryza meyeriana var. granulata</name>
    <dbReference type="NCBI Taxonomy" id="110450"/>
    <lineage>
        <taxon>Eukaryota</taxon>
        <taxon>Viridiplantae</taxon>
        <taxon>Streptophyta</taxon>
        <taxon>Embryophyta</taxon>
        <taxon>Tracheophyta</taxon>
        <taxon>Spermatophyta</taxon>
        <taxon>Magnoliopsida</taxon>
        <taxon>Liliopsida</taxon>
        <taxon>Poales</taxon>
        <taxon>Poaceae</taxon>
        <taxon>BOP clade</taxon>
        <taxon>Oryzoideae</taxon>
        <taxon>Oryzeae</taxon>
        <taxon>Oryzinae</taxon>
        <taxon>Oryza</taxon>
        <taxon>Oryza meyeriana</taxon>
    </lineage>
</organism>
<dbReference type="Proteomes" id="UP000479710">
    <property type="component" value="Unassembled WGS sequence"/>
</dbReference>
<comment type="caution">
    <text evidence="2">The sequence shown here is derived from an EMBL/GenBank/DDBJ whole genome shotgun (WGS) entry which is preliminary data.</text>
</comment>
<keyword evidence="3" id="KW-1185">Reference proteome</keyword>
<feature type="region of interest" description="Disordered" evidence="1">
    <location>
        <begin position="1"/>
        <end position="21"/>
    </location>
</feature>
<feature type="compositionally biased region" description="Polar residues" evidence="1">
    <location>
        <begin position="1"/>
        <end position="12"/>
    </location>
</feature>
<evidence type="ECO:0000313" key="3">
    <source>
        <dbReference type="Proteomes" id="UP000479710"/>
    </source>
</evidence>
<evidence type="ECO:0000313" key="2">
    <source>
        <dbReference type="EMBL" id="KAF0915477.1"/>
    </source>
</evidence>
<proteinExistence type="predicted"/>
<gene>
    <name evidence="2" type="ORF">E2562_036482</name>
</gene>
<accession>A0A6G1DSK5</accession>